<proteinExistence type="predicted"/>
<dbReference type="PANTHER" id="PTHR40448">
    <property type="entry name" value="TWO-COMPONENT SENSOR HISTIDINE KINASE"/>
    <property type="match status" value="1"/>
</dbReference>
<keyword evidence="1" id="KW-1133">Transmembrane helix</keyword>
<keyword evidence="1" id="KW-0812">Transmembrane</keyword>
<sequence length="459" mass="53176">MSLLLRFVTECLFTVYSVSFLLYHRRNFLLKRNHLIFFLVSAVINWSFSATWGLAISSHYGVLALLLIVLLELKGLYQMNSMQLLFESGYFVAVLYWGRGIVLPVFALILNHSVQWVRQDKFYSPIAWILSLCVILVYNMLFRHFIAPKAKVETFYRSNEQIRFVAIFQVCLLGYLLFINLGRYYMADLTWYNMACIISCIICFAAQGLLVSWGIRTSFLLKYELHTELQQQQLERQLRHYKAYQKYIESFRALKQDYNYMITSVKSLLSIGEYQKAISLLDTILDKSQKQVPVQHSYSNNILLDALLQDTADRCKEQSTQFSANVYLPIGHNISETDIVRMFTNLFNNAAEACAKVTSDSERFISIRSRFVSHNGWLKIETENSFHGKVLIRNGIPESTKPNRDFHGLGLSIINETATKLGGIMVIDVDQKKMIFRTTLLLPVNIQRWNNKETKICPS</sequence>
<evidence type="ECO:0000256" key="1">
    <source>
        <dbReference type="SAM" id="Phobius"/>
    </source>
</evidence>
<reference evidence="3 4" key="1">
    <citation type="submission" date="2017-11" db="EMBL/GenBank/DDBJ databases">
        <title>Understudied soil microbes with underappreciated capabilities: Untangling the Clostridium saccharolyticum group.</title>
        <authorList>
            <person name="Leschine S."/>
        </authorList>
    </citation>
    <scope>NUCLEOTIDE SEQUENCE [LARGE SCALE GENOMIC DNA]</scope>
    <source>
        <strain evidence="3 4">18A</strain>
    </source>
</reference>
<evidence type="ECO:0000259" key="2">
    <source>
        <dbReference type="Pfam" id="PF14501"/>
    </source>
</evidence>
<feature type="transmembrane region" description="Helical" evidence="1">
    <location>
        <begin position="6"/>
        <end position="23"/>
    </location>
</feature>
<dbReference type="GO" id="GO:0042802">
    <property type="term" value="F:identical protein binding"/>
    <property type="evidence" value="ECO:0007669"/>
    <property type="project" value="TreeGrafter"/>
</dbReference>
<organism evidence="3 4">
    <name type="scientific">[Clostridium] celerecrescens 18A</name>
    <dbReference type="NCBI Taxonomy" id="1286362"/>
    <lineage>
        <taxon>Bacteria</taxon>
        <taxon>Bacillati</taxon>
        <taxon>Bacillota</taxon>
        <taxon>Clostridia</taxon>
        <taxon>Lachnospirales</taxon>
        <taxon>Lachnospiraceae</taxon>
        <taxon>Lacrimispora</taxon>
    </lineage>
</organism>
<accession>A0A2M8Z2R4</accession>
<dbReference type="Gene3D" id="3.30.565.10">
    <property type="entry name" value="Histidine kinase-like ATPase, C-terminal domain"/>
    <property type="match status" value="1"/>
</dbReference>
<dbReference type="InterPro" id="IPR032834">
    <property type="entry name" value="NatK-like_C"/>
</dbReference>
<feature type="transmembrane region" description="Helical" evidence="1">
    <location>
        <begin position="191"/>
        <end position="215"/>
    </location>
</feature>
<feature type="transmembrane region" description="Helical" evidence="1">
    <location>
        <begin position="89"/>
        <end position="110"/>
    </location>
</feature>
<dbReference type="AlphaFoldDB" id="A0A2M8Z2R4"/>
<feature type="transmembrane region" description="Helical" evidence="1">
    <location>
        <begin position="35"/>
        <end position="54"/>
    </location>
</feature>
<keyword evidence="1" id="KW-0472">Membrane</keyword>
<dbReference type="SUPFAM" id="SSF55874">
    <property type="entry name" value="ATPase domain of HSP90 chaperone/DNA topoisomerase II/histidine kinase"/>
    <property type="match status" value="1"/>
</dbReference>
<dbReference type="EMBL" id="PGET01000001">
    <property type="protein sequence ID" value="PJJ27722.1"/>
    <property type="molecule type" value="Genomic_DNA"/>
</dbReference>
<feature type="domain" description="Sensor histidine kinase NatK-like C-terminal" evidence="2">
    <location>
        <begin position="337"/>
        <end position="437"/>
    </location>
</feature>
<dbReference type="Proteomes" id="UP000231092">
    <property type="component" value="Unassembled WGS sequence"/>
</dbReference>
<feature type="transmembrane region" description="Helical" evidence="1">
    <location>
        <begin position="122"/>
        <end position="141"/>
    </location>
</feature>
<feature type="transmembrane region" description="Helical" evidence="1">
    <location>
        <begin position="162"/>
        <end position="185"/>
    </location>
</feature>
<dbReference type="CDD" id="cd16935">
    <property type="entry name" value="HATPase_AgrC-ComD-like"/>
    <property type="match status" value="1"/>
</dbReference>
<dbReference type="Pfam" id="PF14501">
    <property type="entry name" value="HATPase_c_5"/>
    <property type="match status" value="1"/>
</dbReference>
<comment type="caution">
    <text evidence="3">The sequence shown here is derived from an EMBL/GenBank/DDBJ whole genome shotgun (WGS) entry which is preliminary data.</text>
</comment>
<evidence type="ECO:0000313" key="4">
    <source>
        <dbReference type="Proteomes" id="UP000231092"/>
    </source>
</evidence>
<name>A0A2M8Z2R4_9FIRM</name>
<dbReference type="InterPro" id="IPR036890">
    <property type="entry name" value="HATPase_C_sf"/>
</dbReference>
<evidence type="ECO:0000313" key="3">
    <source>
        <dbReference type="EMBL" id="PJJ27722.1"/>
    </source>
</evidence>
<protein>
    <submittedName>
        <fullName evidence="3">GHKL domain-containing protein</fullName>
    </submittedName>
</protein>
<gene>
    <name evidence="3" type="ORF">H171_1196</name>
</gene>
<dbReference type="PANTHER" id="PTHR40448:SF1">
    <property type="entry name" value="TWO-COMPONENT SENSOR HISTIDINE KINASE"/>
    <property type="match status" value="1"/>
</dbReference>